<organism evidence="2 3">
    <name type="scientific">Sulfurimonas sediminis</name>
    <dbReference type="NCBI Taxonomy" id="2590020"/>
    <lineage>
        <taxon>Bacteria</taxon>
        <taxon>Pseudomonadati</taxon>
        <taxon>Campylobacterota</taxon>
        <taxon>Epsilonproteobacteria</taxon>
        <taxon>Campylobacterales</taxon>
        <taxon>Sulfurimonadaceae</taxon>
        <taxon>Sulfurimonas</taxon>
    </lineage>
</organism>
<feature type="transmembrane region" description="Helical" evidence="1">
    <location>
        <begin position="12"/>
        <end position="33"/>
    </location>
</feature>
<dbReference type="RefSeq" id="WP_193150546.1">
    <property type="nucleotide sequence ID" value="NZ_CP041235.1"/>
</dbReference>
<keyword evidence="3" id="KW-1185">Reference proteome</keyword>
<gene>
    <name evidence="2" type="ORF">FJR45_10780</name>
</gene>
<keyword evidence="1" id="KW-1133">Transmembrane helix</keyword>
<protein>
    <recommendedName>
        <fullName evidence="4">TerC family integral membrane protein</fullName>
    </recommendedName>
</protein>
<evidence type="ECO:0000313" key="2">
    <source>
        <dbReference type="EMBL" id="QOP44405.1"/>
    </source>
</evidence>
<dbReference type="Proteomes" id="UP000593719">
    <property type="component" value="Chromosome"/>
</dbReference>
<dbReference type="EMBL" id="CP041235">
    <property type="protein sequence ID" value="QOP44405.1"/>
    <property type="molecule type" value="Genomic_DNA"/>
</dbReference>
<feature type="transmembrane region" description="Helical" evidence="1">
    <location>
        <begin position="74"/>
        <end position="93"/>
    </location>
</feature>
<evidence type="ECO:0008006" key="4">
    <source>
        <dbReference type="Google" id="ProtNLM"/>
    </source>
</evidence>
<dbReference type="AlphaFoldDB" id="A0A7M1B424"/>
<proteinExistence type="predicted"/>
<evidence type="ECO:0000256" key="1">
    <source>
        <dbReference type="SAM" id="Phobius"/>
    </source>
</evidence>
<accession>A0A7M1B424</accession>
<dbReference type="KEGG" id="ssei:FJR45_10780"/>
<keyword evidence="1" id="KW-0812">Transmembrane</keyword>
<evidence type="ECO:0000313" key="3">
    <source>
        <dbReference type="Proteomes" id="UP000593719"/>
    </source>
</evidence>
<reference evidence="2 3" key="1">
    <citation type="submission" date="2019-06" db="EMBL/GenBank/DDBJ databases">
        <title>Sulfurimonas gotlandica sp. nov., a chemoautotrophic and psychrotolerant epsilonproteobacterium isolated from a pelagic redoxcline, and an emended description of the genus Sulfurimonas.</title>
        <authorList>
            <person name="Wang S."/>
            <person name="Jiang L."/>
            <person name="Shao Z."/>
        </authorList>
    </citation>
    <scope>NUCLEOTIDE SEQUENCE [LARGE SCALE GENOMIC DNA]</scope>
    <source>
        <strain evidence="2 3">S2-6</strain>
    </source>
</reference>
<feature type="transmembrane region" description="Helical" evidence="1">
    <location>
        <begin position="45"/>
        <end position="68"/>
    </location>
</feature>
<feature type="transmembrane region" description="Helical" evidence="1">
    <location>
        <begin position="114"/>
        <end position="136"/>
    </location>
</feature>
<name>A0A7M1B424_9BACT</name>
<sequence length="137" mass="15867">MNEMYNMGLSLHSWSAVAILVMIFINLFFLISFQELSKYKRVNTLYLTPLTMTILGSLLFTGIVMMAAKHLHFSIENIAMILLGVVLIVLETKRLKALKYLSTKKEHAFNAYKPFARTILQAEFVLVLLMSLWMWFL</sequence>
<keyword evidence="1" id="KW-0472">Membrane</keyword>